<feature type="domain" description="LUD" evidence="1">
    <location>
        <begin position="6"/>
        <end position="196"/>
    </location>
</feature>
<dbReference type="InterPro" id="IPR003741">
    <property type="entry name" value="LUD_dom"/>
</dbReference>
<dbReference type="EMBL" id="JXMS01000007">
    <property type="protein sequence ID" value="OBQ54527.1"/>
    <property type="molecule type" value="Genomic_DNA"/>
</dbReference>
<dbReference type="AlphaFoldDB" id="A0A1B7XG87"/>
<gene>
    <name evidence="2" type="ORF">SP90_05600</name>
</gene>
<dbReference type="PATRIC" id="fig|1560234.3.peg.3096"/>
<dbReference type="InterPro" id="IPR037171">
    <property type="entry name" value="NagB/RpiA_transferase-like"/>
</dbReference>
<dbReference type="InterPro" id="IPR024185">
    <property type="entry name" value="FTHF_cligase-like_sf"/>
</dbReference>
<dbReference type="Gene3D" id="3.40.50.10420">
    <property type="entry name" value="NagB/RpiA/CoA transferase-like"/>
    <property type="match status" value="1"/>
</dbReference>
<accession>A0A1B7XG87</accession>
<dbReference type="OrthoDB" id="9794187at2"/>
<name>A0A1B7XG87_9BACT</name>
<evidence type="ECO:0000313" key="3">
    <source>
        <dbReference type="Proteomes" id="UP000091979"/>
    </source>
</evidence>
<dbReference type="SUPFAM" id="SSF100950">
    <property type="entry name" value="NagB/RpiA/CoA transferase-like"/>
    <property type="match status" value="1"/>
</dbReference>
<sequence length="198" mass="21313">MSDLKELFREKAELVAAKVTDIKSMDEAFAYAAKYVAEKNPCELLIPSSPDAPQPEFLEEKIMAAPELSDDQYAALAKECEAKGVKLIKSGMRDLMAGIDAGFTICDAGFVETGSIVQQSNGEELRLATMVSEAHIAVLPVSKIFEDSIAAEKLLLELMSGVAYTAVITGPSRTADIERTLAIGAHGPLELHILLLED</sequence>
<dbReference type="PANTHER" id="PTHR43682:SF1">
    <property type="entry name" value="LACTATE UTILIZATION PROTEIN C"/>
    <property type="match status" value="1"/>
</dbReference>
<reference evidence="2 3" key="1">
    <citation type="submission" date="2015-01" db="EMBL/GenBank/DDBJ databases">
        <title>Desulfovibrio sp. JC271 draft genome sequence.</title>
        <authorList>
            <person name="Shivani Y."/>
            <person name="Subhash Y."/>
            <person name="Sasikala C."/>
            <person name="Ramana C.V."/>
        </authorList>
    </citation>
    <scope>NUCLEOTIDE SEQUENCE [LARGE SCALE GENOMIC DNA]</scope>
    <source>
        <strain evidence="2 3">JC271</strain>
    </source>
</reference>
<proteinExistence type="predicted"/>
<dbReference type="STRING" id="1560234.SP90_05600"/>
<evidence type="ECO:0000313" key="2">
    <source>
        <dbReference type="EMBL" id="OBQ54527.1"/>
    </source>
</evidence>
<dbReference type="RefSeq" id="WP_066853443.1">
    <property type="nucleotide sequence ID" value="NZ_JXMS01000007.1"/>
</dbReference>
<comment type="caution">
    <text evidence="2">The sequence shown here is derived from an EMBL/GenBank/DDBJ whole genome shotgun (WGS) entry which is preliminary data.</text>
</comment>
<dbReference type="Proteomes" id="UP000091979">
    <property type="component" value="Unassembled WGS sequence"/>
</dbReference>
<dbReference type="PANTHER" id="PTHR43682">
    <property type="entry name" value="LACTATE UTILIZATION PROTEIN C"/>
    <property type="match status" value="1"/>
</dbReference>
<keyword evidence="3" id="KW-1185">Reference proteome</keyword>
<protein>
    <submittedName>
        <fullName evidence="2">Lactate utilization protein B/C</fullName>
    </submittedName>
</protein>
<organism evidence="2 3">
    <name type="scientific">Halodesulfovibrio spirochaetisodalis</name>
    <dbReference type="NCBI Taxonomy" id="1560234"/>
    <lineage>
        <taxon>Bacteria</taxon>
        <taxon>Pseudomonadati</taxon>
        <taxon>Thermodesulfobacteriota</taxon>
        <taxon>Desulfovibrionia</taxon>
        <taxon>Desulfovibrionales</taxon>
        <taxon>Desulfovibrionaceae</taxon>
        <taxon>Halodesulfovibrio</taxon>
    </lineage>
</organism>
<dbReference type="Pfam" id="PF02589">
    <property type="entry name" value="LUD_dom"/>
    <property type="match status" value="1"/>
</dbReference>
<evidence type="ECO:0000259" key="1">
    <source>
        <dbReference type="Pfam" id="PF02589"/>
    </source>
</evidence>